<name>A0ABY2ITU1_9MICO</name>
<organism evidence="1 2">
    <name type="scientific">Cryobacterium sinapicolor</name>
    <dbReference type="NCBI Taxonomy" id="1259236"/>
    <lineage>
        <taxon>Bacteria</taxon>
        <taxon>Bacillati</taxon>
        <taxon>Actinomycetota</taxon>
        <taxon>Actinomycetes</taxon>
        <taxon>Micrococcales</taxon>
        <taxon>Microbacteriaceae</taxon>
        <taxon>Cryobacterium</taxon>
    </lineage>
</organism>
<evidence type="ECO:0000313" key="2">
    <source>
        <dbReference type="Proteomes" id="UP000297853"/>
    </source>
</evidence>
<keyword evidence="2" id="KW-1185">Reference proteome</keyword>
<dbReference type="Proteomes" id="UP000297853">
    <property type="component" value="Unassembled WGS sequence"/>
</dbReference>
<protein>
    <recommendedName>
        <fullName evidence="3">Restriction endonuclease</fullName>
    </recommendedName>
</protein>
<dbReference type="EMBL" id="SOGQ01000085">
    <property type="protein sequence ID" value="TFC94397.1"/>
    <property type="molecule type" value="Genomic_DNA"/>
</dbReference>
<reference evidence="1 2" key="1">
    <citation type="submission" date="2019-03" db="EMBL/GenBank/DDBJ databases">
        <title>Genomics of glacier-inhabiting Cryobacterium strains.</title>
        <authorList>
            <person name="Liu Q."/>
            <person name="Xin Y.-H."/>
        </authorList>
    </citation>
    <scope>NUCLEOTIDE SEQUENCE [LARGE SCALE GENOMIC DNA]</scope>
    <source>
        <strain evidence="1 2">TMT1-23-1</strain>
    </source>
</reference>
<dbReference type="RefSeq" id="WP_134432871.1">
    <property type="nucleotide sequence ID" value="NZ_SOGQ01000085.1"/>
</dbReference>
<sequence length="191" mass="21810">MPAEQTQEQGRKGVALVQRWLESTTFLELNWNVYDNSAMCEVEHLGGVKYFDLAGSFLGANRREVFVENKNYSSDSGQYPHFQEFLAIAYSATAKVKNAGRMDRATEFIWVTTHPFSIKRWASLASEAEIRLALVARPEFLGDTEVDEDIVRVVAGRIWVLVMHEKQIDLSLTQQEVWQVLALLKRKEATL</sequence>
<accession>A0ABY2ITU1</accession>
<comment type="caution">
    <text evidence="1">The sequence shown here is derived from an EMBL/GenBank/DDBJ whole genome shotgun (WGS) entry which is preliminary data.</text>
</comment>
<gene>
    <name evidence="1" type="ORF">E3T28_15215</name>
</gene>
<evidence type="ECO:0000313" key="1">
    <source>
        <dbReference type="EMBL" id="TFC94397.1"/>
    </source>
</evidence>
<evidence type="ECO:0008006" key="3">
    <source>
        <dbReference type="Google" id="ProtNLM"/>
    </source>
</evidence>
<proteinExistence type="predicted"/>